<dbReference type="Gramene" id="Pp3c23_14390V3.2">
    <property type="protein sequence ID" value="Pp3c23_14390V3.2"/>
    <property type="gene ID" value="Pp3c23_14390"/>
</dbReference>
<dbReference type="GO" id="GO:0006457">
    <property type="term" value="P:protein folding"/>
    <property type="evidence" value="ECO:0000318"/>
    <property type="project" value="GO_Central"/>
</dbReference>
<dbReference type="AlphaFoldDB" id="A0A2K1IJC0"/>
<proteinExistence type="inferred from homology"/>
<comment type="similarity">
    <text evidence="2 3">Belongs to the small heat shock protein (HSP20) family.</text>
</comment>
<keyword evidence="8" id="KW-1185">Reference proteome</keyword>
<evidence type="ECO:0000256" key="3">
    <source>
        <dbReference type="RuleBase" id="RU003616"/>
    </source>
</evidence>
<accession>A0A2K1IJC0</accession>
<dbReference type="Pfam" id="PF00011">
    <property type="entry name" value="HSP20"/>
    <property type="match status" value="1"/>
</dbReference>
<dbReference type="EMBL" id="ABEU02000023">
    <property type="protein sequence ID" value="PNR29374.1"/>
    <property type="molecule type" value="Genomic_DNA"/>
</dbReference>
<dbReference type="Gramene" id="Pp3c23_14390V3.1">
    <property type="protein sequence ID" value="Pp3c23_14390V3.1"/>
    <property type="gene ID" value="Pp3c23_14390"/>
</dbReference>
<dbReference type="InterPro" id="IPR002068">
    <property type="entry name" value="A-crystallin/Hsp20_dom"/>
</dbReference>
<sequence>MVLVLSQWFGRGCAKCSTLGLYSPMFPDLVIVKVPLHRQSCAPASSPAVHNTRAVRWDETAEAHVFKLRLPGLKKEDLNVQIDDRILYISYNSEPKIDKKEDEALSSSQSKEKKSGSCSFKRKFKLPENADLEQIKADVTNETLTITVPKLAMKSPEICIINVKSSDPAATPHATSSTTPSDKSKAANGSQCPST</sequence>
<dbReference type="GO" id="GO:0042542">
    <property type="term" value="P:response to hydrogen peroxide"/>
    <property type="evidence" value="ECO:0000318"/>
    <property type="project" value="GO_Central"/>
</dbReference>
<evidence type="ECO:0000313" key="7">
    <source>
        <dbReference type="EnsemblPlants" id="Pp3c23_14390V3.1"/>
    </source>
</evidence>
<dbReference type="PROSITE" id="PS01031">
    <property type="entry name" value="SHSP"/>
    <property type="match status" value="1"/>
</dbReference>
<protein>
    <recommendedName>
        <fullName evidence="5">SHSP domain-containing protein</fullName>
    </recommendedName>
</protein>
<feature type="domain" description="SHSP" evidence="5">
    <location>
        <begin position="46"/>
        <end position="166"/>
    </location>
</feature>
<reference evidence="6 8" key="2">
    <citation type="journal article" date="2018" name="Plant J.">
        <title>The Physcomitrella patens chromosome-scale assembly reveals moss genome structure and evolution.</title>
        <authorList>
            <person name="Lang D."/>
            <person name="Ullrich K.K."/>
            <person name="Murat F."/>
            <person name="Fuchs J."/>
            <person name="Jenkins J."/>
            <person name="Haas F.B."/>
            <person name="Piednoel M."/>
            <person name="Gundlach H."/>
            <person name="Van Bel M."/>
            <person name="Meyberg R."/>
            <person name="Vives C."/>
            <person name="Morata J."/>
            <person name="Symeonidi A."/>
            <person name="Hiss M."/>
            <person name="Muchero W."/>
            <person name="Kamisugi Y."/>
            <person name="Saleh O."/>
            <person name="Blanc G."/>
            <person name="Decker E.L."/>
            <person name="van Gessel N."/>
            <person name="Grimwood J."/>
            <person name="Hayes R.D."/>
            <person name="Graham S.W."/>
            <person name="Gunter L.E."/>
            <person name="McDaniel S.F."/>
            <person name="Hoernstein S.N.W."/>
            <person name="Larsson A."/>
            <person name="Li F.W."/>
            <person name="Perroud P.F."/>
            <person name="Phillips J."/>
            <person name="Ranjan P."/>
            <person name="Rokshar D.S."/>
            <person name="Rothfels C.J."/>
            <person name="Schneider L."/>
            <person name="Shu S."/>
            <person name="Stevenson D.W."/>
            <person name="Thummler F."/>
            <person name="Tillich M."/>
            <person name="Villarreal Aguilar J.C."/>
            <person name="Widiez T."/>
            <person name="Wong G.K."/>
            <person name="Wymore A."/>
            <person name="Zhang Y."/>
            <person name="Zimmer A.D."/>
            <person name="Quatrano R.S."/>
            <person name="Mayer K.F.X."/>
            <person name="Goodstein D."/>
            <person name="Casacuberta J.M."/>
            <person name="Vandepoele K."/>
            <person name="Reski R."/>
            <person name="Cuming A.C."/>
            <person name="Tuskan G.A."/>
            <person name="Maumus F."/>
            <person name="Salse J."/>
            <person name="Schmutz J."/>
            <person name="Rensing S.A."/>
        </authorList>
    </citation>
    <scope>NUCLEOTIDE SEQUENCE [LARGE SCALE GENOMIC DNA]</scope>
    <source>
        <strain evidence="7 8">cv. Gransden 2004</strain>
    </source>
</reference>
<name>A0A2K1IJC0_PHYPA</name>
<dbReference type="EnsemblPlants" id="Pp3c23_14390V3.2">
    <property type="protein sequence ID" value="Pp3c23_14390V3.2"/>
    <property type="gene ID" value="Pp3c23_14390"/>
</dbReference>
<dbReference type="PANTHER" id="PTHR11527">
    <property type="entry name" value="HEAT-SHOCK PROTEIN 20 FAMILY MEMBER"/>
    <property type="match status" value="1"/>
</dbReference>
<reference evidence="7" key="3">
    <citation type="submission" date="2020-12" db="UniProtKB">
        <authorList>
            <consortium name="EnsemblPlants"/>
        </authorList>
    </citation>
    <scope>IDENTIFICATION</scope>
</reference>
<evidence type="ECO:0000313" key="8">
    <source>
        <dbReference type="Proteomes" id="UP000006727"/>
    </source>
</evidence>
<dbReference type="OrthoDB" id="1431247at2759"/>
<evidence type="ECO:0000256" key="2">
    <source>
        <dbReference type="PROSITE-ProRule" id="PRU00285"/>
    </source>
</evidence>
<dbReference type="RefSeq" id="XP_024362194.1">
    <property type="nucleotide sequence ID" value="XM_024506426.2"/>
</dbReference>
<feature type="region of interest" description="Disordered" evidence="4">
    <location>
        <begin position="165"/>
        <end position="195"/>
    </location>
</feature>
<dbReference type="Proteomes" id="UP000006727">
    <property type="component" value="Chromosome 23"/>
</dbReference>
<gene>
    <name evidence="7" type="primary">LOC112275786</name>
    <name evidence="6" type="ORF">PHYPA_028067</name>
</gene>
<dbReference type="InterPro" id="IPR008978">
    <property type="entry name" value="HSP20-like_chaperone"/>
</dbReference>
<evidence type="ECO:0000259" key="5">
    <source>
        <dbReference type="PROSITE" id="PS01031"/>
    </source>
</evidence>
<dbReference type="GO" id="GO:0009651">
    <property type="term" value="P:response to salt stress"/>
    <property type="evidence" value="ECO:0000318"/>
    <property type="project" value="GO_Central"/>
</dbReference>
<dbReference type="PaxDb" id="3218-PP1S156_1V6.1"/>
<evidence type="ECO:0000313" key="6">
    <source>
        <dbReference type="EMBL" id="PNR29374.1"/>
    </source>
</evidence>
<dbReference type="STRING" id="3218.A0A2K1IJC0"/>
<dbReference type="InterPro" id="IPR031107">
    <property type="entry name" value="Small_HSP"/>
</dbReference>
<dbReference type="SUPFAM" id="SSF49764">
    <property type="entry name" value="HSP20-like chaperones"/>
    <property type="match status" value="1"/>
</dbReference>
<dbReference type="GO" id="GO:0051082">
    <property type="term" value="F:unfolded protein binding"/>
    <property type="evidence" value="ECO:0000318"/>
    <property type="project" value="GO_Central"/>
</dbReference>
<feature type="compositionally biased region" description="Low complexity" evidence="4">
    <location>
        <begin position="165"/>
        <end position="181"/>
    </location>
</feature>
<dbReference type="GO" id="GO:0051259">
    <property type="term" value="P:protein complex oligomerization"/>
    <property type="evidence" value="ECO:0000318"/>
    <property type="project" value="GO_Central"/>
</dbReference>
<evidence type="ECO:0000256" key="1">
    <source>
        <dbReference type="ARBA" id="ARBA00023016"/>
    </source>
</evidence>
<keyword evidence="1" id="KW-0346">Stress response</keyword>
<organism evidence="6">
    <name type="scientific">Physcomitrium patens</name>
    <name type="common">Spreading-leaved earth moss</name>
    <name type="synonym">Physcomitrella patens</name>
    <dbReference type="NCBI Taxonomy" id="3218"/>
    <lineage>
        <taxon>Eukaryota</taxon>
        <taxon>Viridiplantae</taxon>
        <taxon>Streptophyta</taxon>
        <taxon>Embryophyta</taxon>
        <taxon>Bryophyta</taxon>
        <taxon>Bryophytina</taxon>
        <taxon>Bryopsida</taxon>
        <taxon>Funariidae</taxon>
        <taxon>Funariales</taxon>
        <taxon>Funariaceae</taxon>
        <taxon>Physcomitrium</taxon>
    </lineage>
</organism>
<evidence type="ECO:0000256" key="4">
    <source>
        <dbReference type="SAM" id="MobiDB-lite"/>
    </source>
</evidence>
<dbReference type="GO" id="GO:0009408">
    <property type="term" value="P:response to heat"/>
    <property type="evidence" value="ECO:0000318"/>
    <property type="project" value="GO_Central"/>
</dbReference>
<dbReference type="GeneID" id="112275786"/>
<dbReference type="Gene3D" id="2.60.40.790">
    <property type="match status" value="1"/>
</dbReference>
<reference evidence="6 8" key="1">
    <citation type="journal article" date="2008" name="Science">
        <title>The Physcomitrella genome reveals evolutionary insights into the conquest of land by plants.</title>
        <authorList>
            <person name="Rensing S."/>
            <person name="Lang D."/>
            <person name="Zimmer A."/>
            <person name="Terry A."/>
            <person name="Salamov A."/>
            <person name="Shapiro H."/>
            <person name="Nishiyama T."/>
            <person name="Perroud P.-F."/>
            <person name="Lindquist E."/>
            <person name="Kamisugi Y."/>
            <person name="Tanahashi T."/>
            <person name="Sakakibara K."/>
            <person name="Fujita T."/>
            <person name="Oishi K."/>
            <person name="Shin-I T."/>
            <person name="Kuroki Y."/>
            <person name="Toyoda A."/>
            <person name="Suzuki Y."/>
            <person name="Hashimoto A."/>
            <person name="Yamaguchi K."/>
            <person name="Sugano A."/>
            <person name="Kohara Y."/>
            <person name="Fujiyama A."/>
            <person name="Anterola A."/>
            <person name="Aoki S."/>
            <person name="Ashton N."/>
            <person name="Barbazuk W.B."/>
            <person name="Barker E."/>
            <person name="Bennetzen J."/>
            <person name="Bezanilla M."/>
            <person name="Blankenship R."/>
            <person name="Cho S.H."/>
            <person name="Dutcher S."/>
            <person name="Estelle M."/>
            <person name="Fawcett J.A."/>
            <person name="Gundlach H."/>
            <person name="Hanada K."/>
            <person name="Heyl A."/>
            <person name="Hicks K.A."/>
            <person name="Hugh J."/>
            <person name="Lohr M."/>
            <person name="Mayer K."/>
            <person name="Melkozernov A."/>
            <person name="Murata T."/>
            <person name="Nelson D."/>
            <person name="Pils B."/>
            <person name="Prigge M."/>
            <person name="Reiss B."/>
            <person name="Renner T."/>
            <person name="Rombauts S."/>
            <person name="Rushton P."/>
            <person name="Sanderfoot A."/>
            <person name="Schween G."/>
            <person name="Shiu S.-H."/>
            <person name="Stueber K."/>
            <person name="Theodoulou F.L."/>
            <person name="Tu H."/>
            <person name="Van de Peer Y."/>
            <person name="Verrier P.J."/>
            <person name="Waters E."/>
            <person name="Wood A."/>
            <person name="Yang L."/>
            <person name="Cove D."/>
            <person name="Cuming A."/>
            <person name="Hasebe M."/>
            <person name="Lucas S."/>
            <person name="Mishler D.B."/>
            <person name="Reski R."/>
            <person name="Grigoriev I."/>
            <person name="Quatrano R.S."/>
            <person name="Boore J.L."/>
        </authorList>
    </citation>
    <scope>NUCLEOTIDE SEQUENCE [LARGE SCALE GENOMIC DNA]</scope>
    <source>
        <strain evidence="7 8">cv. Gransden 2004</strain>
    </source>
</reference>
<dbReference type="EnsemblPlants" id="Pp3c23_14390V3.1">
    <property type="protein sequence ID" value="Pp3c23_14390V3.1"/>
    <property type="gene ID" value="Pp3c23_14390"/>
</dbReference>